<accession>X1EF07</accession>
<dbReference type="PANTHER" id="PTHR33446">
    <property type="entry name" value="PROTEIN TONB-RELATED"/>
    <property type="match status" value="1"/>
</dbReference>
<evidence type="ECO:0000256" key="3">
    <source>
        <dbReference type="ARBA" id="ARBA00022448"/>
    </source>
</evidence>
<dbReference type="GO" id="GO:0015031">
    <property type="term" value="P:protein transport"/>
    <property type="evidence" value="ECO:0007669"/>
    <property type="project" value="UniProtKB-KW"/>
</dbReference>
<evidence type="ECO:0000256" key="1">
    <source>
        <dbReference type="ARBA" id="ARBA00004383"/>
    </source>
</evidence>
<name>X1EF07_9ZZZZ</name>
<keyword evidence="9" id="KW-0472">Membrane</keyword>
<comment type="similarity">
    <text evidence="2">Belongs to the TonB family.</text>
</comment>
<keyword evidence="8" id="KW-1133">Transmembrane helix</keyword>
<comment type="caution">
    <text evidence="11">The sequence shown here is derived from an EMBL/GenBank/DDBJ whole genome shotgun (WGS) entry which is preliminary data.</text>
</comment>
<gene>
    <name evidence="11" type="ORF">S03H2_04023</name>
</gene>
<keyword evidence="5" id="KW-0997">Cell inner membrane</keyword>
<keyword evidence="6" id="KW-0812">Transmembrane</keyword>
<evidence type="ECO:0000256" key="7">
    <source>
        <dbReference type="ARBA" id="ARBA00022927"/>
    </source>
</evidence>
<evidence type="ECO:0000256" key="5">
    <source>
        <dbReference type="ARBA" id="ARBA00022519"/>
    </source>
</evidence>
<dbReference type="Pfam" id="PF03544">
    <property type="entry name" value="TonB_C"/>
    <property type="match status" value="1"/>
</dbReference>
<sequence length="164" mass="18568">MIWSENLDSIINPVTGDKEVFVVPEQVKPGVISFYYDSERDEVDIKGYDAMGEQLDYFIVSHSRGVERAEILEFFDVPPITITTVIPAYPESEREKGIEGVVSLRLLIGRDGMVQEVKVESHLSPLFDSVAIEAVKHSVFSPAKRDGKPVAIWYYFPVRFVLTE</sequence>
<protein>
    <recommendedName>
        <fullName evidence="10">TonB C-terminal domain-containing protein</fullName>
    </recommendedName>
</protein>
<evidence type="ECO:0000256" key="9">
    <source>
        <dbReference type="ARBA" id="ARBA00023136"/>
    </source>
</evidence>
<evidence type="ECO:0000313" key="11">
    <source>
        <dbReference type="EMBL" id="GAH18920.1"/>
    </source>
</evidence>
<evidence type="ECO:0000256" key="2">
    <source>
        <dbReference type="ARBA" id="ARBA00006555"/>
    </source>
</evidence>
<evidence type="ECO:0000256" key="4">
    <source>
        <dbReference type="ARBA" id="ARBA00022475"/>
    </source>
</evidence>
<feature type="domain" description="TonB C-terminal" evidence="10">
    <location>
        <begin position="74"/>
        <end position="164"/>
    </location>
</feature>
<comment type="subcellular location">
    <subcellularLocation>
        <location evidence="1">Cell inner membrane</location>
        <topology evidence="1">Single-pass membrane protein</topology>
        <orientation evidence="1">Periplasmic side</orientation>
    </subcellularLocation>
</comment>
<dbReference type="InterPro" id="IPR051045">
    <property type="entry name" value="TonB-dependent_transducer"/>
</dbReference>
<keyword evidence="3" id="KW-0813">Transport</keyword>
<dbReference type="GO" id="GO:0005886">
    <property type="term" value="C:plasma membrane"/>
    <property type="evidence" value="ECO:0007669"/>
    <property type="project" value="UniProtKB-SubCell"/>
</dbReference>
<dbReference type="EMBL" id="BARU01001553">
    <property type="protein sequence ID" value="GAH18920.1"/>
    <property type="molecule type" value="Genomic_DNA"/>
</dbReference>
<organism evidence="11">
    <name type="scientific">marine sediment metagenome</name>
    <dbReference type="NCBI Taxonomy" id="412755"/>
    <lineage>
        <taxon>unclassified sequences</taxon>
        <taxon>metagenomes</taxon>
        <taxon>ecological metagenomes</taxon>
    </lineage>
</organism>
<keyword evidence="4" id="KW-1003">Cell membrane</keyword>
<dbReference type="InterPro" id="IPR037682">
    <property type="entry name" value="TonB_C"/>
</dbReference>
<dbReference type="PROSITE" id="PS52015">
    <property type="entry name" value="TONB_CTD"/>
    <property type="match status" value="1"/>
</dbReference>
<dbReference type="GO" id="GO:0055085">
    <property type="term" value="P:transmembrane transport"/>
    <property type="evidence" value="ECO:0007669"/>
    <property type="project" value="InterPro"/>
</dbReference>
<reference evidence="11" key="1">
    <citation type="journal article" date="2014" name="Front. Microbiol.">
        <title>High frequency of phylogenetically diverse reductive dehalogenase-homologous genes in deep subseafloor sedimentary metagenomes.</title>
        <authorList>
            <person name="Kawai M."/>
            <person name="Futagami T."/>
            <person name="Toyoda A."/>
            <person name="Takaki Y."/>
            <person name="Nishi S."/>
            <person name="Hori S."/>
            <person name="Arai W."/>
            <person name="Tsubouchi T."/>
            <person name="Morono Y."/>
            <person name="Uchiyama I."/>
            <person name="Ito T."/>
            <person name="Fujiyama A."/>
            <person name="Inagaki F."/>
            <person name="Takami H."/>
        </authorList>
    </citation>
    <scope>NUCLEOTIDE SEQUENCE</scope>
    <source>
        <strain evidence="11">Expedition CK06-06</strain>
    </source>
</reference>
<evidence type="ECO:0000259" key="10">
    <source>
        <dbReference type="PROSITE" id="PS52015"/>
    </source>
</evidence>
<dbReference type="SUPFAM" id="SSF74653">
    <property type="entry name" value="TolA/TonB C-terminal domain"/>
    <property type="match status" value="1"/>
</dbReference>
<dbReference type="AlphaFoldDB" id="X1EF07"/>
<proteinExistence type="inferred from homology"/>
<evidence type="ECO:0000256" key="6">
    <source>
        <dbReference type="ARBA" id="ARBA00022692"/>
    </source>
</evidence>
<dbReference type="NCBIfam" id="TIGR01352">
    <property type="entry name" value="tonB_Cterm"/>
    <property type="match status" value="1"/>
</dbReference>
<dbReference type="InterPro" id="IPR006260">
    <property type="entry name" value="TonB/TolA_C"/>
</dbReference>
<keyword evidence="7" id="KW-0653">Protein transport</keyword>
<evidence type="ECO:0000256" key="8">
    <source>
        <dbReference type="ARBA" id="ARBA00022989"/>
    </source>
</evidence>
<dbReference type="Gene3D" id="3.30.1150.10">
    <property type="match status" value="1"/>
</dbReference>